<dbReference type="SUPFAM" id="SSF63411">
    <property type="entry name" value="LuxS/MPP-like metallohydrolase"/>
    <property type="match status" value="4"/>
</dbReference>
<dbReference type="PANTHER" id="PTHR43690:SF18">
    <property type="entry name" value="INSULIN-DEGRADING ENZYME-RELATED"/>
    <property type="match status" value="1"/>
</dbReference>
<proteinExistence type="inferred from homology"/>
<evidence type="ECO:0000256" key="7">
    <source>
        <dbReference type="RuleBase" id="RU004447"/>
    </source>
</evidence>
<dbReference type="GO" id="GO:0046872">
    <property type="term" value="F:metal ion binding"/>
    <property type="evidence" value="ECO:0007669"/>
    <property type="project" value="UniProtKB-KW"/>
</dbReference>
<dbReference type="GO" id="GO:0005739">
    <property type="term" value="C:mitochondrion"/>
    <property type="evidence" value="ECO:0007669"/>
    <property type="project" value="TreeGrafter"/>
</dbReference>
<evidence type="ECO:0000256" key="6">
    <source>
        <dbReference type="ARBA" id="ARBA00023049"/>
    </source>
</evidence>
<evidence type="ECO:0000256" key="1">
    <source>
        <dbReference type="ARBA" id="ARBA00007261"/>
    </source>
</evidence>
<dbReference type="InterPro" id="IPR011765">
    <property type="entry name" value="Pept_M16_N"/>
</dbReference>
<dbReference type="EMBL" id="JAEVFJ010000059">
    <property type="protein sequence ID" value="KAH8078394.1"/>
    <property type="molecule type" value="Genomic_DNA"/>
</dbReference>
<name>A0A8K0UEH0_9AGAR</name>
<evidence type="ECO:0000256" key="2">
    <source>
        <dbReference type="ARBA" id="ARBA00022670"/>
    </source>
</evidence>
<feature type="domain" description="Peptidase M16 C-terminal" evidence="10">
    <location>
        <begin position="231"/>
        <end position="408"/>
    </location>
</feature>
<keyword evidence="3" id="KW-0479">Metal-binding</keyword>
<keyword evidence="5" id="KW-0862">Zinc</keyword>
<dbReference type="GO" id="GO:0051603">
    <property type="term" value="P:proteolysis involved in protein catabolic process"/>
    <property type="evidence" value="ECO:0007669"/>
    <property type="project" value="TreeGrafter"/>
</dbReference>
<keyword evidence="2" id="KW-0645">Protease</keyword>
<dbReference type="Pfam" id="PF22456">
    <property type="entry name" value="PqqF-like_C_4"/>
    <property type="match status" value="1"/>
</dbReference>
<evidence type="ECO:0000313" key="14">
    <source>
        <dbReference type="Proteomes" id="UP000813824"/>
    </source>
</evidence>
<dbReference type="PROSITE" id="PS00143">
    <property type="entry name" value="INSULINASE"/>
    <property type="match status" value="1"/>
</dbReference>
<feature type="domain" description="Peptidase M16 N-terminal" evidence="9">
    <location>
        <begin position="48"/>
        <end position="180"/>
    </location>
</feature>
<dbReference type="InterPro" id="IPR011249">
    <property type="entry name" value="Metalloenz_LuxS/M16"/>
</dbReference>
<evidence type="ECO:0000259" key="12">
    <source>
        <dbReference type="Pfam" id="PF22456"/>
    </source>
</evidence>
<dbReference type="Proteomes" id="UP000813824">
    <property type="component" value="Unassembled WGS sequence"/>
</dbReference>
<dbReference type="InterPro" id="IPR001431">
    <property type="entry name" value="Pept_M16_Zn_BS"/>
</dbReference>
<feature type="compositionally biased region" description="Basic and acidic residues" evidence="8">
    <location>
        <begin position="217"/>
        <end position="229"/>
    </location>
</feature>
<keyword evidence="14" id="KW-1185">Reference proteome</keyword>
<dbReference type="OrthoDB" id="952271at2759"/>
<sequence>MTTSTEWQTVPEEGSIPVHSIFTGHLEKPDLDTRSYRILKLENGMVGVLVHDPDADKAAACVSIAVGAANDPDDVQGLAHFCEHMLSKGSVPYPAENDFLSFIISNGGQRNAGTAATYQEYWFTIKPSLLSEAFPRLAAFFHSPIFTSNLTAREIHAVDSENKRNLQNDFRRLGQLNKHLSVEGHPWGHFGTGNFASLTEAARKKVEEESGNASSEQQEKDGDGGPVGRETRRRLVEWWEKEYCAGRMSFAIVGKESLDDLTRLAAPHLAKIPNRGLDPRPVFHEPAWGSKQQGTIVFAKTVKDYHAFILMFPLPSQISNFETKPTHFLSHFIGHEGPGSICAYLKKKGWLVDISVGLHGTNREVQFLKVSGELTREGYLHHEEVVHAIFNYISLLRSSPLEPYHYEEQFNIREVSFRFKEKSQPHTYAMWLCSQLFERYAPDQVLSGSQLLRRWDEQLVRDIIELLTPEKCRVIITAKYHDASIVGEGISWEAEKWYGTEYSVRRLNQEFIDKANLPNENQYLHLPEPNQYIPEDLTVDRGDIASPLQLPSCIHNSPLSTLWFKKDDQYWAPKAHVKVDIRSPIAYTTPRHSVLTRLLTDLLEDDLAEVTYNAQLAGLDFSVNSHRGGIVVAVNGYNDKLPVLLDTVLERLKTLVVKRDRLDVMVEQLRREFKNFYIRQPSVLAEHYMSCVLTPIVWSPEDKLHELAYVTTEDIARHKAELLSRIYIEALITGNVQEEISSLSLKRAITILESVELRLESRPLITTERPRSRSLLLPSGSNFVMEKTLQDVKELNSSLLYYCQFGDIADTRLRCILRLLVHSIKEPAFSQLRTVEQLGYIVATSFWGATGSMGLGFKIQSLKSPSFVESRVDAFLKQYRDALTSMSPEALQSQKDGLIVKLMERGKNLREETSRFWSHIKSGYYDFLEHVDGTVNSDETDSAVVNDLSLHELLTAFDRLVLPSSQTRRKMSVHLLSQQLKMEQVFPNTVTVVRDEFVFKASLPCSPAAVPVTRRGVSAVAGPCRL</sequence>
<dbReference type="AlphaFoldDB" id="A0A8K0UEH0"/>
<keyword evidence="4" id="KW-0378">Hydrolase</keyword>
<evidence type="ECO:0000313" key="13">
    <source>
        <dbReference type="EMBL" id="KAH8078394.1"/>
    </source>
</evidence>
<keyword evidence="6" id="KW-0482">Metalloprotease</keyword>
<comment type="similarity">
    <text evidence="1 7">Belongs to the peptidase M16 family.</text>
</comment>
<evidence type="ECO:0000256" key="3">
    <source>
        <dbReference type="ARBA" id="ARBA00022723"/>
    </source>
</evidence>
<dbReference type="PANTHER" id="PTHR43690">
    <property type="entry name" value="NARDILYSIN"/>
    <property type="match status" value="1"/>
</dbReference>
<dbReference type="Pfam" id="PF05193">
    <property type="entry name" value="Peptidase_M16_C"/>
    <property type="match status" value="1"/>
</dbReference>
<protein>
    <submittedName>
        <fullName evidence="13">LuxS/MPP-like metallohydrolase</fullName>
    </submittedName>
</protein>
<feature type="domain" description="Peptidase M16 middle/third" evidence="11">
    <location>
        <begin position="417"/>
        <end position="705"/>
    </location>
</feature>
<comment type="caution">
    <text evidence="13">The sequence shown here is derived from an EMBL/GenBank/DDBJ whole genome shotgun (WGS) entry which is preliminary data.</text>
</comment>
<organism evidence="13 14">
    <name type="scientific">Cristinia sonorae</name>
    <dbReference type="NCBI Taxonomy" id="1940300"/>
    <lineage>
        <taxon>Eukaryota</taxon>
        <taxon>Fungi</taxon>
        <taxon>Dikarya</taxon>
        <taxon>Basidiomycota</taxon>
        <taxon>Agaricomycotina</taxon>
        <taxon>Agaricomycetes</taxon>
        <taxon>Agaricomycetidae</taxon>
        <taxon>Agaricales</taxon>
        <taxon>Pleurotineae</taxon>
        <taxon>Stephanosporaceae</taxon>
        <taxon>Cristinia</taxon>
    </lineage>
</organism>
<evidence type="ECO:0000259" key="9">
    <source>
        <dbReference type="Pfam" id="PF00675"/>
    </source>
</evidence>
<dbReference type="Pfam" id="PF00675">
    <property type="entry name" value="Peptidase_M16"/>
    <property type="match status" value="1"/>
</dbReference>
<evidence type="ECO:0000256" key="5">
    <source>
        <dbReference type="ARBA" id="ARBA00022833"/>
    </source>
</evidence>
<accession>A0A8K0UEH0</accession>
<dbReference type="GO" id="GO:0005829">
    <property type="term" value="C:cytosol"/>
    <property type="evidence" value="ECO:0007669"/>
    <property type="project" value="TreeGrafter"/>
</dbReference>
<dbReference type="InterPro" id="IPR007863">
    <property type="entry name" value="Peptidase_M16_C"/>
</dbReference>
<feature type="domain" description="Coenzyme PQQ synthesis protein F-like C-terminal lobe" evidence="12">
    <location>
        <begin position="819"/>
        <end position="917"/>
    </location>
</feature>
<gene>
    <name evidence="13" type="ORF">BXZ70DRAFT_911180</name>
</gene>
<dbReference type="FunFam" id="3.30.830.10:FF:000005">
    <property type="entry name" value="nardilysin isoform X1"/>
    <property type="match status" value="1"/>
</dbReference>
<dbReference type="GO" id="GO:0004222">
    <property type="term" value="F:metalloendopeptidase activity"/>
    <property type="evidence" value="ECO:0007669"/>
    <property type="project" value="InterPro"/>
</dbReference>
<dbReference type="FunFam" id="3.30.830.10:FF:000003">
    <property type="entry name" value="Insulin-degrading enzyme"/>
    <property type="match status" value="1"/>
</dbReference>
<evidence type="ECO:0000256" key="4">
    <source>
        <dbReference type="ARBA" id="ARBA00022801"/>
    </source>
</evidence>
<reference evidence="13" key="1">
    <citation type="journal article" date="2021" name="New Phytol.">
        <title>Evolutionary innovations through gain and loss of genes in the ectomycorrhizal Boletales.</title>
        <authorList>
            <person name="Wu G."/>
            <person name="Miyauchi S."/>
            <person name="Morin E."/>
            <person name="Kuo A."/>
            <person name="Drula E."/>
            <person name="Varga T."/>
            <person name="Kohler A."/>
            <person name="Feng B."/>
            <person name="Cao Y."/>
            <person name="Lipzen A."/>
            <person name="Daum C."/>
            <person name="Hundley H."/>
            <person name="Pangilinan J."/>
            <person name="Johnson J."/>
            <person name="Barry K."/>
            <person name="LaButti K."/>
            <person name="Ng V."/>
            <person name="Ahrendt S."/>
            <person name="Min B."/>
            <person name="Choi I.G."/>
            <person name="Park H."/>
            <person name="Plett J.M."/>
            <person name="Magnuson J."/>
            <person name="Spatafora J.W."/>
            <person name="Nagy L.G."/>
            <person name="Henrissat B."/>
            <person name="Grigoriev I.V."/>
            <person name="Yang Z.L."/>
            <person name="Xu J."/>
            <person name="Martin F.M."/>
        </authorList>
    </citation>
    <scope>NUCLEOTIDE SEQUENCE</scope>
    <source>
        <strain evidence="13">KKN 215</strain>
    </source>
</reference>
<dbReference type="Pfam" id="PF16187">
    <property type="entry name" value="Peptidase_M16_M"/>
    <property type="match status" value="1"/>
</dbReference>
<dbReference type="GO" id="GO:0043171">
    <property type="term" value="P:peptide catabolic process"/>
    <property type="evidence" value="ECO:0007669"/>
    <property type="project" value="TreeGrafter"/>
</dbReference>
<dbReference type="Gene3D" id="3.30.830.10">
    <property type="entry name" value="Metalloenzyme, LuxS/M16 peptidase-like"/>
    <property type="match status" value="4"/>
</dbReference>
<evidence type="ECO:0000256" key="8">
    <source>
        <dbReference type="SAM" id="MobiDB-lite"/>
    </source>
</evidence>
<dbReference type="InterPro" id="IPR054734">
    <property type="entry name" value="PqqF-like_C_4"/>
</dbReference>
<evidence type="ECO:0000259" key="11">
    <source>
        <dbReference type="Pfam" id="PF16187"/>
    </source>
</evidence>
<feature type="region of interest" description="Disordered" evidence="8">
    <location>
        <begin position="201"/>
        <end position="229"/>
    </location>
</feature>
<dbReference type="InterPro" id="IPR032632">
    <property type="entry name" value="Peptidase_M16_M"/>
</dbReference>
<evidence type="ECO:0000259" key="10">
    <source>
        <dbReference type="Pfam" id="PF05193"/>
    </source>
</evidence>
<dbReference type="InterPro" id="IPR050626">
    <property type="entry name" value="Peptidase_M16"/>
</dbReference>